<reference evidence="6" key="1">
    <citation type="journal article" date="2011" name="Peptides">
        <title>Identification and structure-activity relationship of an antimicrobial peptide of the palustrin-2 family isolated from the skin of the endangered frog Odorrana ishikawae.</title>
        <authorList>
            <person name="Iwakoshi-Ukena E."/>
            <person name="Okada G."/>
            <person name="Okimoto A."/>
            <person name="Fujii T."/>
            <person name="Sumida M."/>
            <person name="Ukena K."/>
        </authorList>
    </citation>
    <scope>NUCLEOTIDE SEQUENCE</scope>
</reference>
<feature type="signal peptide" evidence="4">
    <location>
        <begin position="1"/>
        <end position="22"/>
    </location>
</feature>
<dbReference type="AlphaFoldDB" id="G5ELM2"/>
<evidence type="ECO:0000313" key="6">
    <source>
        <dbReference type="EMBL" id="BAL14426.1"/>
    </source>
</evidence>
<sequence length="80" mass="9018">MFTLKKSLLLLFFIGTISLSLCEQERDADEDEGEALEEVKRGLWNSIKIAGKKLFVNVLDKIRCKVAGGCKTSPDVEYHK</sequence>
<dbReference type="InterPro" id="IPR004275">
    <property type="entry name" value="Frog_antimicrobial_propeptide"/>
</dbReference>
<dbReference type="GO" id="GO:0050829">
    <property type="term" value="P:defense response to Gram-negative bacterium"/>
    <property type="evidence" value="ECO:0007669"/>
    <property type="project" value="UniProtKB-ARBA"/>
</dbReference>
<proteinExistence type="evidence at transcript level"/>
<name>G5ELM2_ODOIS</name>
<protein>
    <submittedName>
        <fullName evidence="6">Palustrin-2ISb protein</fullName>
    </submittedName>
</protein>
<accession>G5ELM2</accession>
<evidence type="ECO:0000256" key="2">
    <source>
        <dbReference type="ARBA" id="ARBA00022525"/>
    </source>
</evidence>
<dbReference type="EMBL" id="AB636164">
    <property type="protein sequence ID" value="BAL14426.1"/>
    <property type="molecule type" value="mRNA"/>
</dbReference>
<evidence type="ECO:0000259" key="5">
    <source>
        <dbReference type="Pfam" id="PF03032"/>
    </source>
</evidence>
<keyword evidence="3 4" id="KW-0732">Signal</keyword>
<feature type="domain" description="Frog antimicrobial peptide propeptide" evidence="5">
    <location>
        <begin position="2"/>
        <end position="38"/>
    </location>
</feature>
<evidence type="ECO:0000256" key="4">
    <source>
        <dbReference type="SAM" id="SignalP"/>
    </source>
</evidence>
<evidence type="ECO:0000256" key="1">
    <source>
        <dbReference type="ARBA" id="ARBA00004613"/>
    </source>
</evidence>
<dbReference type="GO" id="GO:0005576">
    <property type="term" value="C:extracellular region"/>
    <property type="evidence" value="ECO:0007669"/>
    <property type="project" value="UniProtKB-SubCell"/>
</dbReference>
<feature type="chain" id="PRO_5003476334" evidence="4">
    <location>
        <begin position="23"/>
        <end position="80"/>
    </location>
</feature>
<dbReference type="Pfam" id="PF03032">
    <property type="entry name" value="FSAP_sig_propep"/>
    <property type="match status" value="1"/>
</dbReference>
<comment type="subcellular location">
    <subcellularLocation>
        <location evidence="1">Secreted</location>
    </subcellularLocation>
</comment>
<dbReference type="GO" id="GO:0050830">
    <property type="term" value="P:defense response to Gram-positive bacterium"/>
    <property type="evidence" value="ECO:0007669"/>
    <property type="project" value="UniProtKB-ARBA"/>
</dbReference>
<evidence type="ECO:0000256" key="3">
    <source>
        <dbReference type="ARBA" id="ARBA00022729"/>
    </source>
</evidence>
<keyword evidence="2" id="KW-0964">Secreted</keyword>
<organism evidence="6">
    <name type="scientific">Odorrana ishikawae</name>
    <name type="common">Ishikawa's frog</name>
    <name type="synonym">Rana ishikawae</name>
    <dbReference type="NCBI Taxonomy" id="310659"/>
    <lineage>
        <taxon>Eukaryota</taxon>
        <taxon>Metazoa</taxon>
        <taxon>Chordata</taxon>
        <taxon>Craniata</taxon>
        <taxon>Vertebrata</taxon>
        <taxon>Euteleostomi</taxon>
        <taxon>Amphibia</taxon>
        <taxon>Batrachia</taxon>
        <taxon>Anura</taxon>
        <taxon>Neobatrachia</taxon>
        <taxon>Ranoidea</taxon>
        <taxon>Ranidae</taxon>
        <taxon>Odorrana</taxon>
    </lineage>
</organism>